<dbReference type="RefSeq" id="WP_023175480.1">
    <property type="nucleotide sequence ID" value="NC_022600.1"/>
</dbReference>
<feature type="chain" id="PRO_5004663840" evidence="2">
    <location>
        <begin position="25"/>
        <end position="92"/>
    </location>
</feature>
<evidence type="ECO:0000313" key="4">
    <source>
        <dbReference type="Proteomes" id="UP000017396"/>
    </source>
</evidence>
<name>U5QMJ7_GLOK1</name>
<dbReference type="Proteomes" id="UP000017396">
    <property type="component" value="Chromosome"/>
</dbReference>
<dbReference type="HOGENOM" id="CLU_2409117_0_0_3"/>
<feature type="region of interest" description="Disordered" evidence="1">
    <location>
        <begin position="27"/>
        <end position="92"/>
    </location>
</feature>
<keyword evidence="2" id="KW-0732">Signal</keyword>
<dbReference type="EMBL" id="CP003587">
    <property type="protein sequence ID" value="AGY60151.1"/>
    <property type="molecule type" value="Genomic_DNA"/>
</dbReference>
<dbReference type="KEGG" id="glj:GKIL_3905"/>
<gene>
    <name evidence="3" type="ORF">GKIL_3905</name>
</gene>
<dbReference type="AlphaFoldDB" id="U5QMJ7"/>
<organism evidence="3 4">
    <name type="scientific">Gloeobacter kilaueensis (strain ATCC BAA-2537 / CCAP 1431/1 / ULC 316 / JS1)</name>
    <dbReference type="NCBI Taxonomy" id="1183438"/>
    <lineage>
        <taxon>Bacteria</taxon>
        <taxon>Bacillati</taxon>
        <taxon>Cyanobacteriota</taxon>
        <taxon>Cyanophyceae</taxon>
        <taxon>Gloeobacterales</taxon>
        <taxon>Gloeobacteraceae</taxon>
        <taxon>Gloeobacter</taxon>
    </lineage>
</organism>
<feature type="signal peptide" evidence="2">
    <location>
        <begin position="1"/>
        <end position="24"/>
    </location>
</feature>
<evidence type="ECO:0000256" key="1">
    <source>
        <dbReference type="SAM" id="MobiDB-lite"/>
    </source>
</evidence>
<reference evidence="3 4" key="1">
    <citation type="journal article" date="2013" name="PLoS ONE">
        <title>Cultivation and Complete Genome Sequencing of Gloeobacter kilaueensis sp. nov., from a Lava Cave in Kilauea Caldera, Hawai'i.</title>
        <authorList>
            <person name="Saw J.H."/>
            <person name="Schatz M."/>
            <person name="Brown M.V."/>
            <person name="Kunkel D.D."/>
            <person name="Foster J.S."/>
            <person name="Shick H."/>
            <person name="Christensen S."/>
            <person name="Hou S."/>
            <person name="Wan X."/>
            <person name="Donachie S.P."/>
        </authorList>
    </citation>
    <scope>NUCLEOTIDE SEQUENCE [LARGE SCALE GENOMIC DNA]</scope>
    <source>
        <strain evidence="4">JS</strain>
    </source>
</reference>
<keyword evidence="4" id="KW-1185">Reference proteome</keyword>
<accession>U5QMJ7</accession>
<protein>
    <submittedName>
        <fullName evidence="3">Uncharacterized protein</fullName>
    </submittedName>
</protein>
<sequence length="92" mass="10108">MTKRGLWAVLVLGGLVLPAGSVLAQDTRPLPGGKQTVTQGLNGWKEYDGPNGKKIYEDPEGRKYDKAPKNFNKPFKGTFSKSDGKYSRTPRP</sequence>
<evidence type="ECO:0000313" key="3">
    <source>
        <dbReference type="EMBL" id="AGY60151.1"/>
    </source>
</evidence>
<evidence type="ECO:0000256" key="2">
    <source>
        <dbReference type="SAM" id="SignalP"/>
    </source>
</evidence>
<feature type="compositionally biased region" description="Basic and acidic residues" evidence="1">
    <location>
        <begin position="54"/>
        <end position="68"/>
    </location>
</feature>
<proteinExistence type="predicted"/>